<feature type="domain" description="DUF2760" evidence="1">
    <location>
        <begin position="82"/>
        <end position="206"/>
    </location>
</feature>
<dbReference type="AlphaFoldDB" id="Q1K496"/>
<protein>
    <recommendedName>
        <fullName evidence="1">DUF2760 domain-containing protein</fullName>
    </recommendedName>
</protein>
<evidence type="ECO:0000313" key="3">
    <source>
        <dbReference type="Proteomes" id="UP000005695"/>
    </source>
</evidence>
<evidence type="ECO:0000259" key="1">
    <source>
        <dbReference type="Pfam" id="PF10816"/>
    </source>
</evidence>
<evidence type="ECO:0000313" key="2">
    <source>
        <dbReference type="EMBL" id="EAT17207.1"/>
    </source>
</evidence>
<name>Q1K496_DESA6</name>
<reference evidence="2" key="1">
    <citation type="submission" date="2006-05" db="EMBL/GenBank/DDBJ databases">
        <title>Annotation of the draft genome assembly of Desulfuromonas acetoxidans DSM 684.</title>
        <authorList>
            <consortium name="US DOE Joint Genome Institute (JGI-ORNL)"/>
            <person name="Larimer F."/>
            <person name="Land M."/>
            <person name="Hauser L."/>
        </authorList>
    </citation>
    <scope>NUCLEOTIDE SEQUENCE [LARGE SCALE GENOMIC DNA]</scope>
    <source>
        <strain evidence="2">DSM 684</strain>
    </source>
</reference>
<organism evidence="2 3">
    <name type="scientific">Desulfuromonas acetoxidans (strain DSM 684 / 11070)</name>
    <dbReference type="NCBI Taxonomy" id="281689"/>
    <lineage>
        <taxon>Bacteria</taxon>
        <taxon>Pseudomonadati</taxon>
        <taxon>Thermodesulfobacteriota</taxon>
        <taxon>Desulfuromonadia</taxon>
        <taxon>Desulfuromonadales</taxon>
        <taxon>Desulfuromonadaceae</taxon>
        <taxon>Desulfuromonas</taxon>
    </lineage>
</organism>
<dbReference type="InterPro" id="IPR021212">
    <property type="entry name" value="DUF2760"/>
</dbReference>
<gene>
    <name evidence="2" type="ORF">Dace_3073</name>
</gene>
<dbReference type="RefSeq" id="WP_005997425.1">
    <property type="nucleotide sequence ID" value="NZ_AAEW02000001.1"/>
</dbReference>
<dbReference type="EMBL" id="AAEW02000001">
    <property type="protein sequence ID" value="EAT17207.1"/>
    <property type="molecule type" value="Genomic_DNA"/>
</dbReference>
<dbReference type="Proteomes" id="UP000005695">
    <property type="component" value="Unassembled WGS sequence"/>
</dbReference>
<reference evidence="2" key="2">
    <citation type="submission" date="2006-05" db="EMBL/GenBank/DDBJ databases">
        <title>Sequencing of the draft genome and assembly of Desulfuromonas acetoxidans DSM 684.</title>
        <authorList>
            <consortium name="US DOE Joint Genome Institute (JGI-PGF)"/>
            <person name="Copeland A."/>
            <person name="Lucas S."/>
            <person name="Lapidus A."/>
            <person name="Barry K."/>
            <person name="Detter J.C."/>
            <person name="Glavina del Rio T."/>
            <person name="Hammon N."/>
            <person name="Israni S."/>
            <person name="Dalin E."/>
            <person name="Tice H."/>
            <person name="Bruce D."/>
            <person name="Pitluck S."/>
            <person name="Richardson P."/>
        </authorList>
    </citation>
    <scope>NUCLEOTIDE SEQUENCE [LARGE SCALE GENOMIC DNA]</scope>
    <source>
        <strain evidence="2">DSM 684</strain>
    </source>
</reference>
<proteinExistence type="predicted"/>
<dbReference type="Pfam" id="PF10816">
    <property type="entry name" value="DUF2760"/>
    <property type="match status" value="1"/>
</dbReference>
<keyword evidence="3" id="KW-1185">Reference proteome</keyword>
<sequence length="209" mass="23175">MPVLTLFTIAVLSTLFYAEVPVQFQPSMQMAALALLLLQLVQSLLKLSKNNRPEQQPEPEPVEVPQPAAAVQYDSSDDCDAAVVQLMARLQEKGRLIDFVMDDISAYDNESVGAAARIVHQGCCDVVADYFTIAPVYDGEEMEEIRLEENYDSSQYRLTGQVPDQPPYEGQVLHRGWKTALINRPQMADVADAPSLKEIIAPAEVEVTH</sequence>
<dbReference type="OrthoDB" id="21395at2"/>
<accession>Q1K496</accession>
<comment type="caution">
    <text evidence="2">The sequence shown here is derived from an EMBL/GenBank/DDBJ whole genome shotgun (WGS) entry which is preliminary data.</text>
</comment>